<protein>
    <recommendedName>
        <fullName evidence="4">Rab3 GTPase-activating protein catalytic subunit</fullName>
    </recommendedName>
</protein>
<accession>A0ABN9QCF6</accession>
<feature type="compositionally biased region" description="Low complexity" evidence="1">
    <location>
        <begin position="197"/>
        <end position="208"/>
    </location>
</feature>
<evidence type="ECO:0000256" key="1">
    <source>
        <dbReference type="SAM" id="MobiDB-lite"/>
    </source>
</evidence>
<dbReference type="EMBL" id="CAUYUJ010003043">
    <property type="protein sequence ID" value="CAK0803583.1"/>
    <property type="molecule type" value="Genomic_DNA"/>
</dbReference>
<feature type="region of interest" description="Disordered" evidence="1">
    <location>
        <begin position="195"/>
        <end position="220"/>
    </location>
</feature>
<keyword evidence="3" id="KW-1185">Reference proteome</keyword>
<evidence type="ECO:0000313" key="3">
    <source>
        <dbReference type="Proteomes" id="UP001189429"/>
    </source>
</evidence>
<proteinExistence type="predicted"/>
<evidence type="ECO:0008006" key="4">
    <source>
        <dbReference type="Google" id="ProtNLM"/>
    </source>
</evidence>
<gene>
    <name evidence="2" type="ORF">PCOR1329_LOCUS10694</name>
</gene>
<organism evidence="2 3">
    <name type="scientific">Prorocentrum cordatum</name>
    <dbReference type="NCBI Taxonomy" id="2364126"/>
    <lineage>
        <taxon>Eukaryota</taxon>
        <taxon>Sar</taxon>
        <taxon>Alveolata</taxon>
        <taxon>Dinophyceae</taxon>
        <taxon>Prorocentrales</taxon>
        <taxon>Prorocentraceae</taxon>
        <taxon>Prorocentrum</taxon>
    </lineage>
</organism>
<dbReference type="Proteomes" id="UP001189429">
    <property type="component" value="Unassembled WGS sequence"/>
</dbReference>
<feature type="region of interest" description="Disordered" evidence="1">
    <location>
        <begin position="1"/>
        <end position="33"/>
    </location>
</feature>
<feature type="non-terminal residue" evidence="2">
    <location>
        <position position="252"/>
    </location>
</feature>
<name>A0ABN9QCF6_9DINO</name>
<sequence>MEGLTKDHGRGPHADASQWKGGLETTNDEEPISTEALVEHINGQNFGYTEGTQIEASSPSSLPRSFDAFSEWPTCHDVIRRDHDQAIEQQPPDGTSEAVLAMAGVVLRAMFQRCLSLSGSEQEVADIRFFEPSVSVKFDDAFEEGDQPRIFVHDGAEEGISTPGARASKRRTAEKHILAQLAEAAAALQKFAGVPTSGASEPLSSSGSKRPPRKNMMWKGLPVVSRPRSLLAYADETRGKFTQEMAIQTLSE</sequence>
<feature type="compositionally biased region" description="Basic and acidic residues" evidence="1">
    <location>
        <begin position="1"/>
        <end position="13"/>
    </location>
</feature>
<evidence type="ECO:0000313" key="2">
    <source>
        <dbReference type="EMBL" id="CAK0803583.1"/>
    </source>
</evidence>
<comment type="caution">
    <text evidence="2">The sequence shown here is derived from an EMBL/GenBank/DDBJ whole genome shotgun (WGS) entry which is preliminary data.</text>
</comment>
<reference evidence="2" key="1">
    <citation type="submission" date="2023-10" db="EMBL/GenBank/DDBJ databases">
        <authorList>
            <person name="Chen Y."/>
            <person name="Shah S."/>
            <person name="Dougan E. K."/>
            <person name="Thang M."/>
            <person name="Chan C."/>
        </authorList>
    </citation>
    <scope>NUCLEOTIDE SEQUENCE [LARGE SCALE GENOMIC DNA]</scope>
</reference>